<organism evidence="5 6">
    <name type="scientific">Caviibacterium pharyngocola</name>
    <dbReference type="NCBI Taxonomy" id="28159"/>
    <lineage>
        <taxon>Bacteria</taxon>
        <taxon>Pseudomonadati</taxon>
        <taxon>Pseudomonadota</taxon>
        <taxon>Gammaproteobacteria</taxon>
        <taxon>Pasteurellales</taxon>
        <taxon>Pasteurellaceae</taxon>
        <taxon>Caviibacterium</taxon>
    </lineage>
</organism>
<dbReference type="InterPro" id="IPR050684">
    <property type="entry name" value="HTH-Siroheme_Decarb"/>
</dbReference>
<keyword evidence="6" id="KW-1185">Reference proteome</keyword>
<dbReference type="PRINTS" id="PR00033">
    <property type="entry name" value="HTHASNC"/>
</dbReference>
<dbReference type="InterPro" id="IPR036390">
    <property type="entry name" value="WH_DNA-bd_sf"/>
</dbReference>
<dbReference type="InterPro" id="IPR011008">
    <property type="entry name" value="Dimeric_a/b-barrel"/>
</dbReference>
<dbReference type="RefSeq" id="WP_100296272.1">
    <property type="nucleotide sequence ID" value="NZ_PHGZ01000008.1"/>
</dbReference>
<sequence>MQNIDVLDRQILEVLSSDVKKSYAEMAKMFNVSTGTIHIRIEKLRQAGVIQEMTIKLDERKLGFDVCSFIGITLKRAKDYGGVIKQLESIDEVIEAYYTTGTYGIFIKVMTHSMEELHQVLTRKIQAIDEIQSTETLVSMQNPIRRNIKI</sequence>
<protein>
    <submittedName>
        <fullName evidence="5">Transcriptional regulator AsnC</fullName>
    </submittedName>
</protein>
<dbReference type="Gene3D" id="3.30.70.920">
    <property type="match status" value="1"/>
</dbReference>
<dbReference type="InterPro" id="IPR019887">
    <property type="entry name" value="Tscrpt_reg_AsnC/Lrp_C"/>
</dbReference>
<dbReference type="AlphaFoldDB" id="A0A2M8RWS3"/>
<dbReference type="PROSITE" id="PS00519">
    <property type="entry name" value="HTH_ASNC_1"/>
    <property type="match status" value="1"/>
</dbReference>
<dbReference type="InterPro" id="IPR019885">
    <property type="entry name" value="Tscrpt_reg_HTH_AsnC-type_CS"/>
</dbReference>
<dbReference type="InterPro" id="IPR019888">
    <property type="entry name" value="Tscrpt_reg_AsnC-like"/>
</dbReference>
<evidence type="ECO:0000313" key="6">
    <source>
        <dbReference type="Proteomes" id="UP000230282"/>
    </source>
</evidence>
<keyword evidence="3" id="KW-0804">Transcription</keyword>
<dbReference type="InterPro" id="IPR036388">
    <property type="entry name" value="WH-like_DNA-bd_sf"/>
</dbReference>
<feature type="domain" description="HTH asnC-type" evidence="4">
    <location>
        <begin position="4"/>
        <end position="65"/>
    </location>
</feature>
<dbReference type="GO" id="GO:0043565">
    <property type="term" value="F:sequence-specific DNA binding"/>
    <property type="evidence" value="ECO:0007669"/>
    <property type="project" value="InterPro"/>
</dbReference>
<dbReference type="SUPFAM" id="SSF54909">
    <property type="entry name" value="Dimeric alpha+beta barrel"/>
    <property type="match status" value="1"/>
</dbReference>
<dbReference type="PANTHER" id="PTHR43413">
    <property type="entry name" value="TRANSCRIPTIONAL REGULATOR, ASNC FAMILY"/>
    <property type="match status" value="1"/>
</dbReference>
<keyword evidence="1" id="KW-0805">Transcription regulation</keyword>
<dbReference type="Gene3D" id="1.10.10.10">
    <property type="entry name" value="Winged helix-like DNA-binding domain superfamily/Winged helix DNA-binding domain"/>
    <property type="match status" value="1"/>
</dbReference>
<evidence type="ECO:0000256" key="2">
    <source>
        <dbReference type="ARBA" id="ARBA00023125"/>
    </source>
</evidence>
<comment type="caution">
    <text evidence="5">The sequence shown here is derived from an EMBL/GenBank/DDBJ whole genome shotgun (WGS) entry which is preliminary data.</text>
</comment>
<dbReference type="EMBL" id="PHGZ01000008">
    <property type="protein sequence ID" value="PJG83334.1"/>
    <property type="molecule type" value="Genomic_DNA"/>
</dbReference>
<keyword evidence="2" id="KW-0238">DNA-binding</keyword>
<evidence type="ECO:0000259" key="4">
    <source>
        <dbReference type="PROSITE" id="PS50956"/>
    </source>
</evidence>
<evidence type="ECO:0000256" key="1">
    <source>
        <dbReference type="ARBA" id="ARBA00023015"/>
    </source>
</evidence>
<accession>A0A2M8RWS3</accession>
<dbReference type="Pfam" id="PF01037">
    <property type="entry name" value="AsnC_trans_reg"/>
    <property type="match status" value="1"/>
</dbReference>
<evidence type="ECO:0000313" key="5">
    <source>
        <dbReference type="EMBL" id="PJG83334.1"/>
    </source>
</evidence>
<gene>
    <name evidence="5" type="ORF">CVP04_04215</name>
</gene>
<dbReference type="SMART" id="SM00344">
    <property type="entry name" value="HTH_ASNC"/>
    <property type="match status" value="1"/>
</dbReference>
<dbReference type="SUPFAM" id="SSF46785">
    <property type="entry name" value="Winged helix' DNA-binding domain"/>
    <property type="match status" value="1"/>
</dbReference>
<dbReference type="OrthoDB" id="1094536at2"/>
<name>A0A2M8RWS3_9PAST</name>
<dbReference type="Pfam" id="PF13404">
    <property type="entry name" value="HTH_AsnC-type"/>
    <property type="match status" value="1"/>
</dbReference>
<reference evidence="5 6" key="1">
    <citation type="submission" date="2017-11" db="EMBL/GenBank/DDBJ databases">
        <title>Reclassification of Bisgaard taxon 5 as Caviibacterium pharyngocola gen. nov., sp. nov.</title>
        <authorList>
            <person name="Christensen H."/>
        </authorList>
    </citation>
    <scope>NUCLEOTIDE SEQUENCE [LARGE SCALE GENOMIC DNA]</scope>
    <source>
        <strain evidence="5 6">7_3</strain>
    </source>
</reference>
<dbReference type="Proteomes" id="UP000230282">
    <property type="component" value="Unassembled WGS sequence"/>
</dbReference>
<dbReference type="NCBIfam" id="NF008384">
    <property type="entry name" value="PRK11179.1"/>
    <property type="match status" value="1"/>
</dbReference>
<dbReference type="InterPro" id="IPR000485">
    <property type="entry name" value="AsnC-type_HTH_dom"/>
</dbReference>
<proteinExistence type="predicted"/>
<dbReference type="PROSITE" id="PS50956">
    <property type="entry name" value="HTH_ASNC_2"/>
    <property type="match status" value="1"/>
</dbReference>
<evidence type="ECO:0000256" key="3">
    <source>
        <dbReference type="ARBA" id="ARBA00023163"/>
    </source>
</evidence>
<dbReference type="PANTHER" id="PTHR43413:SF6">
    <property type="entry name" value="REGULATORY PROTEIN ASNC"/>
    <property type="match status" value="1"/>
</dbReference>